<dbReference type="AlphaFoldDB" id="A0A166F4T1"/>
<dbReference type="PATRIC" id="fig|55758.3.peg.268"/>
<dbReference type="Proteomes" id="UP000077066">
    <property type="component" value="Unassembled WGS sequence"/>
</dbReference>
<keyword evidence="2" id="KW-1185">Reference proteome</keyword>
<evidence type="ECO:0000313" key="2">
    <source>
        <dbReference type="Proteomes" id="UP000077066"/>
    </source>
</evidence>
<evidence type="ECO:0000313" key="1">
    <source>
        <dbReference type="EMBL" id="KZX17313.1"/>
    </source>
</evidence>
<sequence length="128" mass="14775">MSPIKKANFIVIIIIAIIALGASTAVASYTENQVKEYLQKDILASTDESNNKLTIVSDEDFKPLEGKEIPIIIKNNTTNNTNNTNYTYNKTKNQSYYNNQENNYYQDNGYGYNYTKKSNYQYSNNQYY</sequence>
<gene>
    <name evidence="1" type="ORF">MBFIL_02410</name>
</gene>
<accession>A0A166F4T1</accession>
<proteinExistence type="predicted"/>
<reference evidence="1 2" key="1">
    <citation type="submission" date="2016-04" db="EMBL/GenBank/DDBJ databases">
        <title>Genome sequence of Methanobrevibacter filiformis DSM 11501.</title>
        <authorList>
            <person name="Poehlein A."/>
            <person name="Seedorf H."/>
            <person name="Daniel R."/>
        </authorList>
    </citation>
    <scope>NUCLEOTIDE SEQUENCE [LARGE SCALE GENOMIC DNA]</scope>
    <source>
        <strain evidence="1 2">DSM 11501</strain>
    </source>
</reference>
<protein>
    <submittedName>
        <fullName evidence="1">Uncharacterized protein</fullName>
    </submittedName>
</protein>
<name>A0A166F4T1_9EURY</name>
<organism evidence="1 2">
    <name type="scientific">Methanobrevibacter filiformis</name>
    <dbReference type="NCBI Taxonomy" id="55758"/>
    <lineage>
        <taxon>Archaea</taxon>
        <taxon>Methanobacteriati</taxon>
        <taxon>Methanobacteriota</taxon>
        <taxon>Methanomada group</taxon>
        <taxon>Methanobacteria</taxon>
        <taxon>Methanobacteriales</taxon>
        <taxon>Methanobacteriaceae</taxon>
        <taxon>Methanobrevibacter</taxon>
    </lineage>
</organism>
<dbReference type="RefSeq" id="WP_066970679.1">
    <property type="nucleotide sequence ID" value="NZ_LWMT01000030.1"/>
</dbReference>
<dbReference type="EMBL" id="LWMT01000030">
    <property type="protein sequence ID" value="KZX17313.1"/>
    <property type="molecule type" value="Genomic_DNA"/>
</dbReference>
<comment type="caution">
    <text evidence="1">The sequence shown here is derived from an EMBL/GenBank/DDBJ whole genome shotgun (WGS) entry which is preliminary data.</text>
</comment>